<dbReference type="Proteomes" id="UP001055804">
    <property type="component" value="Unassembled WGS sequence"/>
</dbReference>
<dbReference type="SUPFAM" id="SSF53300">
    <property type="entry name" value="vWA-like"/>
    <property type="match status" value="1"/>
</dbReference>
<proteinExistence type="predicted"/>
<reference evidence="3" key="1">
    <citation type="submission" date="2022-06" db="EMBL/GenBank/DDBJ databases">
        <title>Isolation and Genomics of Futiania mangrovii gen. nov., sp. nov., a Rare and Metabolically-versatile member in the Class Alphaproteobacteria.</title>
        <authorList>
            <person name="Liu L."/>
            <person name="Huang W.-C."/>
            <person name="Pan J."/>
            <person name="Li J."/>
            <person name="Huang Y."/>
            <person name="Du H."/>
            <person name="Liu Y."/>
            <person name="Li M."/>
        </authorList>
    </citation>
    <scope>NUCLEOTIDE SEQUENCE</scope>
    <source>
        <strain evidence="3">FT118</strain>
    </source>
</reference>
<dbReference type="InterPro" id="IPR002035">
    <property type="entry name" value="VWF_A"/>
</dbReference>
<feature type="chain" id="PRO_5039933215" evidence="1">
    <location>
        <begin position="24"/>
        <end position="245"/>
    </location>
</feature>
<dbReference type="Pfam" id="PF06707">
    <property type="entry name" value="DUF1194"/>
    <property type="match status" value="1"/>
</dbReference>
<dbReference type="RefSeq" id="WP_269331860.1">
    <property type="nucleotide sequence ID" value="NZ_JAMZFT010000001.1"/>
</dbReference>
<keyword evidence="4" id="KW-1185">Reference proteome</keyword>
<name>A0A9J6PDN7_9PROT</name>
<dbReference type="InterPro" id="IPR010607">
    <property type="entry name" value="DUF1194"/>
</dbReference>
<comment type="caution">
    <text evidence="3">The sequence shown here is derived from an EMBL/GenBank/DDBJ whole genome shotgun (WGS) entry which is preliminary data.</text>
</comment>
<keyword evidence="1" id="KW-0732">Signal</keyword>
<accession>A0A9J6PDN7</accession>
<dbReference type="EMBL" id="JAMZFT010000001">
    <property type="protein sequence ID" value="MCP1335936.1"/>
    <property type="molecule type" value="Genomic_DNA"/>
</dbReference>
<dbReference type="Gene3D" id="3.40.50.410">
    <property type="entry name" value="von Willebrand factor, type A domain"/>
    <property type="match status" value="1"/>
</dbReference>
<dbReference type="AlphaFoldDB" id="A0A9J6PDN7"/>
<sequence>MGILRSLLAAGVSAGLWVAPAGAETPVALELVLALDTSESVNAEEFALQARGLAAAFVHPRVQQAIARAGEGGVAIAVTQWAGFREQTVSIAWTHLRGEADAEALAARLAGLERAYIGGGTGIAAALTHAAALFAGNGFDGQRRVIDLSGDGRENRGGDVASVRDAIVAQGIGINGLPILNEDRFLYYYYRGNVIGGPGAFAEIANDYEDFANAIVEKLVREIGAPALSGVPTSAGDMAALFPQR</sequence>
<organism evidence="3 4">
    <name type="scientific">Futiania mangrovi</name>
    <dbReference type="NCBI Taxonomy" id="2959716"/>
    <lineage>
        <taxon>Bacteria</taxon>
        <taxon>Pseudomonadati</taxon>
        <taxon>Pseudomonadota</taxon>
        <taxon>Alphaproteobacteria</taxon>
        <taxon>Futianiales</taxon>
        <taxon>Futianiaceae</taxon>
        <taxon>Futiania</taxon>
    </lineage>
</organism>
<dbReference type="PROSITE" id="PS50234">
    <property type="entry name" value="VWFA"/>
    <property type="match status" value="1"/>
</dbReference>
<evidence type="ECO:0000259" key="2">
    <source>
        <dbReference type="PROSITE" id="PS50234"/>
    </source>
</evidence>
<dbReference type="InterPro" id="IPR036465">
    <property type="entry name" value="vWFA_dom_sf"/>
</dbReference>
<feature type="domain" description="VWFA" evidence="2">
    <location>
        <begin position="30"/>
        <end position="223"/>
    </location>
</feature>
<evidence type="ECO:0000313" key="3">
    <source>
        <dbReference type="EMBL" id="MCP1335936.1"/>
    </source>
</evidence>
<evidence type="ECO:0000313" key="4">
    <source>
        <dbReference type="Proteomes" id="UP001055804"/>
    </source>
</evidence>
<gene>
    <name evidence="3" type="ORF">NJQ99_05895</name>
</gene>
<feature type="signal peptide" evidence="1">
    <location>
        <begin position="1"/>
        <end position="23"/>
    </location>
</feature>
<protein>
    <submittedName>
        <fullName evidence="3">DUF1194 domain-containing protein</fullName>
    </submittedName>
</protein>
<evidence type="ECO:0000256" key="1">
    <source>
        <dbReference type="SAM" id="SignalP"/>
    </source>
</evidence>